<dbReference type="PROSITE" id="PS50075">
    <property type="entry name" value="CARRIER"/>
    <property type="match status" value="1"/>
</dbReference>
<feature type="domain" description="Carrier" evidence="3">
    <location>
        <begin position="4"/>
        <end position="81"/>
    </location>
</feature>
<comment type="caution">
    <text evidence="4">The sequence shown here is derived from an EMBL/GenBank/DDBJ whole genome shotgun (WGS) entry which is preliminary data.</text>
</comment>
<evidence type="ECO:0000256" key="2">
    <source>
        <dbReference type="ARBA" id="ARBA00022553"/>
    </source>
</evidence>
<dbReference type="PANTHER" id="PTHR20863">
    <property type="entry name" value="ACYL CARRIER PROTEIN"/>
    <property type="match status" value="1"/>
</dbReference>
<reference evidence="4 5" key="1">
    <citation type="submission" date="2024-06" db="EMBL/GenBank/DDBJ databases">
        <authorList>
            <person name="Chen R.Y."/>
        </authorList>
    </citation>
    <scope>NUCLEOTIDE SEQUENCE [LARGE SCALE GENOMIC DNA]</scope>
    <source>
        <strain evidence="4 5">D2</strain>
    </source>
</reference>
<keyword evidence="1" id="KW-0596">Phosphopantetheine</keyword>
<organism evidence="4 5">
    <name type="scientific">Catenovulum sediminis</name>
    <dbReference type="NCBI Taxonomy" id="1740262"/>
    <lineage>
        <taxon>Bacteria</taxon>
        <taxon>Pseudomonadati</taxon>
        <taxon>Pseudomonadota</taxon>
        <taxon>Gammaproteobacteria</taxon>
        <taxon>Alteromonadales</taxon>
        <taxon>Alteromonadaceae</taxon>
        <taxon>Catenovulum</taxon>
    </lineage>
</organism>
<dbReference type="InterPro" id="IPR009081">
    <property type="entry name" value="PP-bd_ACP"/>
</dbReference>
<dbReference type="Pfam" id="PF00550">
    <property type="entry name" value="PP-binding"/>
    <property type="match status" value="1"/>
</dbReference>
<dbReference type="PANTHER" id="PTHR20863:SF76">
    <property type="entry name" value="CARRIER DOMAIN-CONTAINING PROTEIN"/>
    <property type="match status" value="1"/>
</dbReference>
<evidence type="ECO:0000259" key="3">
    <source>
        <dbReference type="PROSITE" id="PS50075"/>
    </source>
</evidence>
<evidence type="ECO:0000256" key="1">
    <source>
        <dbReference type="ARBA" id="ARBA00022450"/>
    </source>
</evidence>
<accession>A0ABV1RG78</accession>
<protein>
    <submittedName>
        <fullName evidence="4">Phosphopantetheine-binding protein</fullName>
    </submittedName>
</protein>
<evidence type="ECO:0000313" key="5">
    <source>
        <dbReference type="Proteomes" id="UP001467690"/>
    </source>
</evidence>
<dbReference type="Proteomes" id="UP001467690">
    <property type="component" value="Unassembled WGS sequence"/>
</dbReference>
<name>A0ABV1RG78_9ALTE</name>
<dbReference type="Gene3D" id="1.10.1200.10">
    <property type="entry name" value="ACP-like"/>
    <property type="match status" value="1"/>
</dbReference>
<dbReference type="InterPro" id="IPR003231">
    <property type="entry name" value="ACP"/>
</dbReference>
<dbReference type="SUPFAM" id="SSF47336">
    <property type="entry name" value="ACP-like"/>
    <property type="match status" value="1"/>
</dbReference>
<proteinExistence type="predicted"/>
<evidence type="ECO:0000313" key="4">
    <source>
        <dbReference type="EMBL" id="MER2491927.1"/>
    </source>
</evidence>
<gene>
    <name evidence="4" type="ORF">ABS311_08515</name>
</gene>
<keyword evidence="5" id="KW-1185">Reference proteome</keyword>
<keyword evidence="2" id="KW-0597">Phosphoprotein</keyword>
<sequence length="84" mass="9482">MERQKTFERLVQALGDAMNLPDVEISENTKLVDDLEADSVDFATILMELEEVFEIEIPDNTGEKISDATLGQITDFILKLKHEA</sequence>
<dbReference type="InterPro" id="IPR036736">
    <property type="entry name" value="ACP-like_sf"/>
</dbReference>
<dbReference type="EMBL" id="JBELOE010000154">
    <property type="protein sequence ID" value="MER2491927.1"/>
    <property type="molecule type" value="Genomic_DNA"/>
</dbReference>
<dbReference type="RefSeq" id="WP_350401470.1">
    <property type="nucleotide sequence ID" value="NZ_JBELOE010000154.1"/>
</dbReference>